<dbReference type="InterPro" id="IPR036034">
    <property type="entry name" value="PDZ_sf"/>
</dbReference>
<keyword evidence="5" id="KW-0812">Transmembrane</keyword>
<evidence type="ECO:0000256" key="4">
    <source>
        <dbReference type="ARBA" id="ARBA00022825"/>
    </source>
</evidence>
<dbReference type="InterPro" id="IPR009003">
    <property type="entry name" value="Peptidase_S1_PA"/>
</dbReference>
<dbReference type="RefSeq" id="WP_125562333.1">
    <property type="nucleotide sequence ID" value="NZ_RBVX01000062.1"/>
</dbReference>
<evidence type="ECO:0000313" key="8">
    <source>
        <dbReference type="Proteomes" id="UP000275076"/>
    </source>
</evidence>
<keyword evidence="2" id="KW-0645">Protease</keyword>
<sequence length="417" mass="44987">MGYYNDHNEEEKKRYKKHRRKTGLAGFVGAIIGALLVIFSIPFLYESGLYPGAEGAGEEEPQTISDTNESMEDIAFEEEQKNVNLSVNSDTTEAVNKVTGAVVGVFNLQQSEFWEENQDGSGAKQGTGSGVIYKTDGESAFVVTNHHVIKGASQVEISLSDENRVEAEIVGSDLLTDLAVLRIDSTDVNTVAEFGNSDNINVGEPAIAIGNPLGTNLSRTVTQGIISATERSIPVDLTGNSQPDWNAEVLQTDAAINPGNSGGALVNINGQLIGINSMKIAQSTVEGIGFAIPSSVAIPVIEDLEEKGEVERPQMGITLRAISEIPSYHWQETLQLPPEVESGIFVTSVAPRTPAAEAGLQEYDVITAVDGTEIMDGHDLRRYLYNESEIGDTIEVTYFREGEQQTTELTLNAQQSF</sequence>
<evidence type="ECO:0000256" key="1">
    <source>
        <dbReference type="ARBA" id="ARBA00010541"/>
    </source>
</evidence>
<dbReference type="SUPFAM" id="SSF50156">
    <property type="entry name" value="PDZ domain-like"/>
    <property type="match status" value="1"/>
</dbReference>
<keyword evidence="5" id="KW-0472">Membrane</keyword>
<dbReference type="OrthoDB" id="9758917at2"/>
<keyword evidence="4" id="KW-0720">Serine protease</keyword>
<dbReference type="PROSITE" id="PS50106">
    <property type="entry name" value="PDZ"/>
    <property type="match status" value="1"/>
</dbReference>
<gene>
    <name evidence="7" type="ORF">D7Z54_30685</name>
</gene>
<accession>A0A3R9P2D8</accession>
<keyword evidence="3" id="KW-0378">Hydrolase</keyword>
<dbReference type="InterPro" id="IPR001940">
    <property type="entry name" value="Peptidase_S1C"/>
</dbReference>
<keyword evidence="8" id="KW-1185">Reference proteome</keyword>
<dbReference type="Pfam" id="PF13180">
    <property type="entry name" value="PDZ_2"/>
    <property type="match status" value="1"/>
</dbReference>
<protein>
    <submittedName>
        <fullName evidence="7">PDZ domain-containing protein</fullName>
    </submittedName>
</protein>
<dbReference type="GO" id="GO:0006508">
    <property type="term" value="P:proteolysis"/>
    <property type="evidence" value="ECO:0007669"/>
    <property type="project" value="UniProtKB-KW"/>
</dbReference>
<evidence type="ECO:0000256" key="3">
    <source>
        <dbReference type="ARBA" id="ARBA00022801"/>
    </source>
</evidence>
<dbReference type="GO" id="GO:0004252">
    <property type="term" value="F:serine-type endopeptidase activity"/>
    <property type="evidence" value="ECO:0007669"/>
    <property type="project" value="InterPro"/>
</dbReference>
<dbReference type="InterPro" id="IPR001478">
    <property type="entry name" value="PDZ"/>
</dbReference>
<proteinExistence type="inferred from homology"/>
<dbReference type="Pfam" id="PF13365">
    <property type="entry name" value="Trypsin_2"/>
    <property type="match status" value="1"/>
</dbReference>
<evidence type="ECO:0000313" key="7">
    <source>
        <dbReference type="EMBL" id="RSL29528.1"/>
    </source>
</evidence>
<evidence type="ECO:0000256" key="2">
    <source>
        <dbReference type="ARBA" id="ARBA00022670"/>
    </source>
</evidence>
<name>A0A3R9P2D8_9BACI</name>
<dbReference type="PRINTS" id="PR00834">
    <property type="entry name" value="PROTEASES2C"/>
</dbReference>
<dbReference type="Gene3D" id="2.40.10.10">
    <property type="entry name" value="Trypsin-like serine proteases"/>
    <property type="match status" value="2"/>
</dbReference>
<dbReference type="PANTHER" id="PTHR43343">
    <property type="entry name" value="PEPTIDASE S12"/>
    <property type="match status" value="1"/>
</dbReference>
<dbReference type="InterPro" id="IPR051201">
    <property type="entry name" value="Chloro_Bact_Ser_Proteases"/>
</dbReference>
<dbReference type="SMART" id="SM00228">
    <property type="entry name" value="PDZ"/>
    <property type="match status" value="1"/>
</dbReference>
<organism evidence="7 8">
    <name type="scientific">Salibacterium salarium</name>
    <dbReference type="NCBI Taxonomy" id="284579"/>
    <lineage>
        <taxon>Bacteria</taxon>
        <taxon>Bacillati</taxon>
        <taxon>Bacillota</taxon>
        <taxon>Bacilli</taxon>
        <taxon>Bacillales</taxon>
        <taxon>Bacillaceae</taxon>
    </lineage>
</organism>
<feature type="transmembrane region" description="Helical" evidence="5">
    <location>
        <begin position="22"/>
        <end position="45"/>
    </location>
</feature>
<dbReference type="SUPFAM" id="SSF50494">
    <property type="entry name" value="Trypsin-like serine proteases"/>
    <property type="match status" value="1"/>
</dbReference>
<feature type="domain" description="PDZ" evidence="6">
    <location>
        <begin position="299"/>
        <end position="377"/>
    </location>
</feature>
<dbReference type="Gene3D" id="2.30.42.10">
    <property type="match status" value="1"/>
</dbReference>
<dbReference type="PANTHER" id="PTHR43343:SF3">
    <property type="entry name" value="PROTEASE DO-LIKE 8, CHLOROPLASTIC"/>
    <property type="match status" value="1"/>
</dbReference>
<dbReference type="AlphaFoldDB" id="A0A3R9P2D8"/>
<comment type="caution">
    <text evidence="7">The sequence shown here is derived from an EMBL/GenBank/DDBJ whole genome shotgun (WGS) entry which is preliminary data.</text>
</comment>
<evidence type="ECO:0000259" key="6">
    <source>
        <dbReference type="PROSITE" id="PS50106"/>
    </source>
</evidence>
<reference evidence="7 8" key="1">
    <citation type="submission" date="2018-10" db="EMBL/GenBank/DDBJ databases">
        <title>Draft genome sequence of Bacillus salarius IM0101, isolated from a hypersaline soil in Inner Mongolia, China.</title>
        <authorList>
            <person name="Yamprayoonswat W."/>
            <person name="Boonvisut S."/>
            <person name="Jumpathong W."/>
            <person name="Sittihan S."/>
            <person name="Ruangsuj P."/>
            <person name="Wanthongcharoen S."/>
            <person name="Thongpramul N."/>
            <person name="Pimmason S."/>
            <person name="Yu B."/>
            <person name="Yasawong M."/>
        </authorList>
    </citation>
    <scope>NUCLEOTIDE SEQUENCE [LARGE SCALE GENOMIC DNA]</scope>
    <source>
        <strain evidence="7 8">IM0101</strain>
    </source>
</reference>
<comment type="similarity">
    <text evidence="1">Belongs to the peptidase S1C family.</text>
</comment>
<dbReference type="InterPro" id="IPR043504">
    <property type="entry name" value="Peptidase_S1_PA_chymotrypsin"/>
</dbReference>
<evidence type="ECO:0000256" key="5">
    <source>
        <dbReference type="SAM" id="Phobius"/>
    </source>
</evidence>
<dbReference type="EMBL" id="RBVX01000062">
    <property type="protein sequence ID" value="RSL29528.1"/>
    <property type="molecule type" value="Genomic_DNA"/>
</dbReference>
<dbReference type="Proteomes" id="UP000275076">
    <property type="component" value="Unassembled WGS sequence"/>
</dbReference>
<keyword evidence="5" id="KW-1133">Transmembrane helix</keyword>